<comment type="subunit">
    <text evidence="5">Part of the photosystem II complex.</text>
</comment>
<protein>
    <recommendedName>
        <fullName evidence="5 6">Photosystem II reaction center Psb28 protein</fullName>
    </recommendedName>
    <alternativeName>
        <fullName evidence="5">Photosystem II 13 kDa protein</fullName>
    </alternativeName>
    <alternativeName>
        <fullName evidence="5">Photosystem II reaction center W protein</fullName>
    </alternativeName>
</protein>
<dbReference type="EMBL" id="JAFIRA010000002">
    <property type="protein sequence ID" value="MCJ2541594.1"/>
    <property type="molecule type" value="Genomic_DNA"/>
</dbReference>
<gene>
    <name evidence="5 7" type="primary">psb28</name>
    <name evidence="7" type="ORF">JX360_01520</name>
</gene>
<dbReference type="NCBIfam" id="TIGR03047">
    <property type="entry name" value="PS_II_psb28"/>
    <property type="match status" value="1"/>
</dbReference>
<comment type="similarity">
    <text evidence="5 6">Belongs to the Psb28 family.</text>
</comment>
<comment type="caution">
    <text evidence="7">The sequence shown here is derived from an EMBL/GenBank/DDBJ whole genome shotgun (WGS) entry which is preliminary data.</text>
</comment>
<dbReference type="InterPro" id="IPR005610">
    <property type="entry name" value="PSII_Psb28_class-1"/>
</dbReference>
<evidence type="ECO:0000256" key="6">
    <source>
        <dbReference type="RuleBase" id="RU003509"/>
    </source>
</evidence>
<keyword evidence="3 5" id="KW-0472">Membrane</keyword>
<evidence type="ECO:0000313" key="7">
    <source>
        <dbReference type="EMBL" id="MCJ2541594.1"/>
    </source>
</evidence>
<keyword evidence="8" id="KW-1185">Reference proteome</keyword>
<name>A0ABT0C780_THEVL</name>
<evidence type="ECO:0000256" key="3">
    <source>
        <dbReference type="ARBA" id="ARBA00023136"/>
    </source>
</evidence>
<dbReference type="HAMAP" id="MF_01370">
    <property type="entry name" value="PSII_Psb28"/>
    <property type="match status" value="1"/>
</dbReference>
<dbReference type="Proteomes" id="UP000830835">
    <property type="component" value="Unassembled WGS sequence"/>
</dbReference>
<dbReference type="Pfam" id="PF03912">
    <property type="entry name" value="Psb28"/>
    <property type="match status" value="1"/>
</dbReference>
<evidence type="ECO:0000313" key="8">
    <source>
        <dbReference type="Proteomes" id="UP000830835"/>
    </source>
</evidence>
<organism evidence="7 8">
    <name type="scientific">Thermostichus vulcanus str. 'Rupite'</name>
    <dbReference type="NCBI Taxonomy" id="2813851"/>
    <lineage>
        <taxon>Bacteria</taxon>
        <taxon>Bacillati</taxon>
        <taxon>Cyanobacteriota</taxon>
        <taxon>Cyanophyceae</taxon>
        <taxon>Thermostichales</taxon>
        <taxon>Thermostichaceae</taxon>
        <taxon>Thermostichus</taxon>
    </lineage>
</organism>
<keyword evidence="5" id="KW-0793">Thylakoid</keyword>
<dbReference type="PANTHER" id="PTHR34963">
    <property type="match status" value="1"/>
</dbReference>
<evidence type="ECO:0000256" key="5">
    <source>
        <dbReference type="HAMAP-Rule" id="MF_01370"/>
    </source>
</evidence>
<keyword evidence="4 5" id="KW-0604">Photosystem II</keyword>
<dbReference type="PANTHER" id="PTHR34963:SF2">
    <property type="entry name" value="PHOTOSYSTEM II REACTION CENTER PSB28 PROTEIN, CHLOROPLASTIC"/>
    <property type="match status" value="1"/>
</dbReference>
<reference evidence="7" key="1">
    <citation type="submission" date="2021-02" db="EMBL/GenBank/DDBJ databases">
        <title>The CRISPR/cas machinery reduction and long-range gene transfer in the hot spring cyanobacterium Synechococcus.</title>
        <authorList>
            <person name="Dvorak P."/>
            <person name="Jahodarova E."/>
            <person name="Hasler P."/>
            <person name="Poulickova A."/>
        </authorList>
    </citation>
    <scope>NUCLEOTIDE SEQUENCE</scope>
    <source>
        <strain evidence="7">Rupite</strain>
    </source>
</reference>
<accession>A0ABT0C780</accession>
<evidence type="ECO:0000256" key="4">
    <source>
        <dbReference type="ARBA" id="ARBA00023276"/>
    </source>
</evidence>
<evidence type="ECO:0000256" key="1">
    <source>
        <dbReference type="ARBA" id="ARBA00004170"/>
    </source>
</evidence>
<sequence length="104" mass="11955">MASIEFSPGIQEVPTNVRVLKSKTSSRGSAIFRFEDVNSDTQNILGMRMIDEEGELTTRDIKAKFLNGEFKALEVTYDMENEAEWERFLRFMERFSASNQMGMA</sequence>
<dbReference type="Gene3D" id="2.40.30.220">
    <property type="entry name" value="Photosystem II Psb28"/>
    <property type="match status" value="1"/>
</dbReference>
<proteinExistence type="inferred from homology"/>
<keyword evidence="2 5" id="KW-0602">Photosynthesis</keyword>
<dbReference type="RefSeq" id="WP_244348713.1">
    <property type="nucleotide sequence ID" value="NZ_JAFIRA010000002.1"/>
</dbReference>
<dbReference type="InterPro" id="IPR038676">
    <property type="entry name" value="Psb28_c1_sf"/>
</dbReference>
<evidence type="ECO:0000256" key="2">
    <source>
        <dbReference type="ARBA" id="ARBA00022531"/>
    </source>
</evidence>
<comment type="subcellular location">
    <subcellularLocation>
        <location evidence="5">Cellular thylakoid membrane</location>
        <topology evidence="5">Peripheral membrane protein</topology>
        <orientation evidence="5">Cytoplasmic side</orientation>
    </subcellularLocation>
    <subcellularLocation>
        <location evidence="1">Membrane</location>
        <topology evidence="1">Peripheral membrane protein</topology>
    </subcellularLocation>
</comment>